<dbReference type="InterPro" id="IPR003675">
    <property type="entry name" value="Rce1/LyrA-like_dom"/>
</dbReference>
<keyword evidence="4" id="KW-1185">Reference proteome</keyword>
<dbReference type="AlphaFoldDB" id="A0A0S6VPA0"/>
<keyword evidence="1" id="KW-0812">Transmembrane</keyword>
<reference evidence="3" key="1">
    <citation type="journal article" date="2015" name="PeerJ">
        <title>First genomic representation of candidate bacterial phylum KSB3 points to enhanced environmental sensing as a trigger of wastewater bulking.</title>
        <authorList>
            <person name="Sekiguchi Y."/>
            <person name="Ohashi A."/>
            <person name="Parks D.H."/>
            <person name="Yamauchi T."/>
            <person name="Tyson G.W."/>
            <person name="Hugenholtz P."/>
        </authorList>
    </citation>
    <scope>NUCLEOTIDE SEQUENCE [LARGE SCALE GENOMIC DNA]</scope>
</reference>
<dbReference type="HOGENOM" id="CLU_127724_0_0_0"/>
<accession>A0A0S6VPA0</accession>
<dbReference type="Proteomes" id="UP000030700">
    <property type="component" value="Unassembled WGS sequence"/>
</dbReference>
<gene>
    <name evidence="3" type="ORF">U14_00053</name>
</gene>
<evidence type="ECO:0000313" key="4">
    <source>
        <dbReference type="Proteomes" id="UP000030700"/>
    </source>
</evidence>
<dbReference type="InterPro" id="IPR052710">
    <property type="entry name" value="CAAX_protease"/>
</dbReference>
<organism evidence="3">
    <name type="scientific">Candidatus Moduliflexus flocculans</name>
    <dbReference type="NCBI Taxonomy" id="1499966"/>
    <lineage>
        <taxon>Bacteria</taxon>
        <taxon>Candidatus Moduliflexota</taxon>
        <taxon>Candidatus Moduliflexia</taxon>
        <taxon>Candidatus Moduliflexales</taxon>
        <taxon>Candidatus Moduliflexaceae</taxon>
    </lineage>
</organism>
<keyword evidence="1" id="KW-1133">Transmembrane helix</keyword>
<name>A0A0S6VPA0_9BACT</name>
<feature type="transmembrane region" description="Helical" evidence="1">
    <location>
        <begin position="40"/>
        <end position="60"/>
    </location>
</feature>
<evidence type="ECO:0000313" key="3">
    <source>
        <dbReference type="EMBL" id="GAK48842.1"/>
    </source>
</evidence>
<dbReference type="GO" id="GO:0080120">
    <property type="term" value="P:CAAX-box protein maturation"/>
    <property type="evidence" value="ECO:0007669"/>
    <property type="project" value="UniProtKB-ARBA"/>
</dbReference>
<dbReference type="GO" id="GO:0004175">
    <property type="term" value="F:endopeptidase activity"/>
    <property type="evidence" value="ECO:0007669"/>
    <property type="project" value="UniProtKB-ARBA"/>
</dbReference>
<dbReference type="STRING" id="1499966.U14_00053"/>
<evidence type="ECO:0000259" key="2">
    <source>
        <dbReference type="Pfam" id="PF02517"/>
    </source>
</evidence>
<protein>
    <recommendedName>
        <fullName evidence="2">CAAX prenyl protease 2/Lysostaphin resistance protein A-like domain-containing protein</fullName>
    </recommendedName>
</protein>
<feature type="transmembrane region" description="Helical" evidence="1">
    <location>
        <begin position="159"/>
        <end position="178"/>
    </location>
</feature>
<evidence type="ECO:0000256" key="1">
    <source>
        <dbReference type="SAM" id="Phobius"/>
    </source>
</evidence>
<dbReference type="Pfam" id="PF02517">
    <property type="entry name" value="Rce1-like"/>
    <property type="match status" value="1"/>
</dbReference>
<keyword evidence="1" id="KW-0472">Membrane</keyword>
<dbReference type="EMBL" id="DF820455">
    <property type="protein sequence ID" value="GAK48842.1"/>
    <property type="molecule type" value="Genomic_DNA"/>
</dbReference>
<feature type="domain" description="CAAX prenyl protease 2/Lysostaphin resistance protein A-like" evidence="2">
    <location>
        <begin position="90"/>
        <end position="171"/>
    </location>
</feature>
<sequence>MNTQTLKLAVAVEGGLLAVALIWASFQRLPLRAALTLTPIDLLAGMLAGVGLLAANYAMITHGSRYCAFFRRIKTLLDSDVIPLFRHLDLTTSLVISLLSGFAEELFFRGVLQANVGLWLASAIFGAAHIWKKEAIVYGVYASIIGVAFGGCYQWRGNLWMPILVHIVNNFGALLYYAHHQQQRMKEANEFENLE</sequence>
<dbReference type="PANTHER" id="PTHR36435:SF1">
    <property type="entry name" value="CAAX AMINO TERMINAL PROTEASE FAMILY PROTEIN"/>
    <property type="match status" value="1"/>
</dbReference>
<dbReference type="PANTHER" id="PTHR36435">
    <property type="entry name" value="SLR1288 PROTEIN"/>
    <property type="match status" value="1"/>
</dbReference>
<feature type="transmembrane region" description="Helical" evidence="1">
    <location>
        <begin position="135"/>
        <end position="153"/>
    </location>
</feature>
<proteinExistence type="predicted"/>